<feature type="signal peptide" evidence="3">
    <location>
        <begin position="1"/>
        <end position="19"/>
    </location>
</feature>
<keyword evidence="3" id="KW-0732">Signal</keyword>
<keyword evidence="6" id="KW-1185">Reference proteome</keyword>
<dbReference type="Pfam" id="PF01565">
    <property type="entry name" value="FAD_binding_4"/>
    <property type="match status" value="1"/>
</dbReference>
<dbReference type="EMBL" id="JBBBZM010000119">
    <property type="protein sequence ID" value="KAL0633642.1"/>
    <property type="molecule type" value="Genomic_DNA"/>
</dbReference>
<proteinExistence type="inferred from homology"/>
<dbReference type="InterPro" id="IPR036318">
    <property type="entry name" value="FAD-bd_PCMH-like_sf"/>
</dbReference>
<evidence type="ECO:0000256" key="1">
    <source>
        <dbReference type="ARBA" id="ARBA00005466"/>
    </source>
</evidence>
<dbReference type="SUPFAM" id="SSF56176">
    <property type="entry name" value="FAD-binding/transporter-associated domain-like"/>
    <property type="match status" value="1"/>
</dbReference>
<feature type="domain" description="FAD-binding PCMH-type" evidence="4">
    <location>
        <begin position="135"/>
        <end position="316"/>
    </location>
</feature>
<evidence type="ECO:0000313" key="6">
    <source>
        <dbReference type="Proteomes" id="UP001447188"/>
    </source>
</evidence>
<evidence type="ECO:0000256" key="3">
    <source>
        <dbReference type="SAM" id="SignalP"/>
    </source>
</evidence>
<dbReference type="InterPro" id="IPR050432">
    <property type="entry name" value="FAD-linked_Oxidoreductases_BP"/>
</dbReference>
<reference evidence="5 6" key="1">
    <citation type="submission" date="2024-02" db="EMBL/GenBank/DDBJ databases">
        <title>Discinaceae phylogenomics.</title>
        <authorList>
            <person name="Dirks A.C."/>
            <person name="James T.Y."/>
        </authorList>
    </citation>
    <scope>NUCLEOTIDE SEQUENCE [LARGE SCALE GENOMIC DNA]</scope>
    <source>
        <strain evidence="5 6">ACD0624</strain>
    </source>
</reference>
<dbReference type="InterPro" id="IPR016166">
    <property type="entry name" value="FAD-bd_PCMH"/>
</dbReference>
<dbReference type="PROSITE" id="PS51387">
    <property type="entry name" value="FAD_PCMH"/>
    <property type="match status" value="1"/>
</dbReference>
<organism evidence="5 6">
    <name type="scientific">Discina gigas</name>
    <dbReference type="NCBI Taxonomy" id="1032678"/>
    <lineage>
        <taxon>Eukaryota</taxon>
        <taxon>Fungi</taxon>
        <taxon>Dikarya</taxon>
        <taxon>Ascomycota</taxon>
        <taxon>Pezizomycotina</taxon>
        <taxon>Pezizomycetes</taxon>
        <taxon>Pezizales</taxon>
        <taxon>Discinaceae</taxon>
        <taxon>Discina</taxon>
    </lineage>
</organism>
<dbReference type="Gene3D" id="3.30.465.10">
    <property type="match status" value="2"/>
</dbReference>
<dbReference type="Proteomes" id="UP001447188">
    <property type="component" value="Unassembled WGS sequence"/>
</dbReference>
<dbReference type="InterPro" id="IPR012951">
    <property type="entry name" value="BBE"/>
</dbReference>
<name>A0ABR3GD57_9PEZI</name>
<gene>
    <name evidence="5" type="ORF">Q9L58_007469</name>
</gene>
<comment type="similarity">
    <text evidence="1">Belongs to the oxygen-dependent FAD-linked oxidoreductase family.</text>
</comment>
<keyword evidence="2" id="KW-0560">Oxidoreductase</keyword>
<accession>A0ABR3GD57</accession>
<evidence type="ECO:0000259" key="4">
    <source>
        <dbReference type="PROSITE" id="PS51387"/>
    </source>
</evidence>
<dbReference type="Pfam" id="PF08031">
    <property type="entry name" value="BBE"/>
    <property type="match status" value="1"/>
</dbReference>
<protein>
    <recommendedName>
        <fullName evidence="4">FAD-binding PCMH-type domain-containing protein</fullName>
    </recommendedName>
</protein>
<evidence type="ECO:0000256" key="2">
    <source>
        <dbReference type="ARBA" id="ARBA00023002"/>
    </source>
</evidence>
<dbReference type="InterPro" id="IPR016169">
    <property type="entry name" value="FAD-bd_PCMH_sub2"/>
</dbReference>
<comment type="caution">
    <text evidence="5">The sequence shown here is derived from an EMBL/GenBank/DDBJ whole genome shotgun (WGS) entry which is preliminary data.</text>
</comment>
<dbReference type="InterPro" id="IPR006094">
    <property type="entry name" value="Oxid_FAD_bind_N"/>
</dbReference>
<feature type="chain" id="PRO_5046384555" description="FAD-binding PCMH-type domain-containing protein" evidence="3">
    <location>
        <begin position="20"/>
        <end position="665"/>
    </location>
</feature>
<dbReference type="PANTHER" id="PTHR13878">
    <property type="entry name" value="GULONOLACTONE OXIDASE"/>
    <property type="match status" value="1"/>
</dbReference>
<sequence length="665" mass="71617">MFIQSSIILGSLILGGVEAAALNPSGFTGVLGARAATDASCRAYPGTSTWPTTAKWAALDAAVSGKLDAVVPPGAVCHSSFSGVPTFNQAKCTQLIIDYPVNQKIVYADPVLIMYDFWTNRTCIPTTDTSSACTIGSFPAYVIKATTDKDIQAGVNFARDNNVRLVIKNTGHDFMGKSIGAGSLSIWTHQLKSIKIIDKYSDKSTSYTGSAVTFGSGWQTADIYNTLDAIGKVIVGGECAGVGFSGGYIQGGGHSPLSTLHGMGADNVLQFTLITADGKSITADSLNNADLFWALRGGGGSTWGVVTSVTVKTYDTPKVAGAVITFQPTTTDLFWKGVDAFHSLSPGYVEAGLYAYYEITASSFLAKPLIGIGKTAADMKVILAPLFAKLDAIGIPYTSAITEYPTFLAGYNALFDGEGAVSTLYTSSRLIQKKHVVANPTGVTQAFRTVAEDGLIIIGHIVAPGEFGGVLAETSVNPIWKDALLLPLYNVYWTGNETESQKWDVILRMRNVIDKAFKDISPGSGTYINEANVYEPNWQNDFYGTSYPRLLSIKKQVDPNGVFYAKTAVGSESWAETGPAALKRHRGQWEKRWDTLRLEDAETLRDAERDMMAFFGNRGVGEEDWMIDHGYATLGQDQVSVMRYGGLMTVEWTGKGTDRYGERKK</sequence>
<dbReference type="PANTHER" id="PTHR13878:SF91">
    <property type="entry name" value="FAD BINDING DOMAIN PROTEIN (AFU_ORTHOLOGUE AFUA_6G12070)-RELATED"/>
    <property type="match status" value="1"/>
</dbReference>
<evidence type="ECO:0000313" key="5">
    <source>
        <dbReference type="EMBL" id="KAL0633642.1"/>
    </source>
</evidence>